<protein>
    <recommendedName>
        <fullName evidence="4">Odorant receptor</fullName>
    </recommendedName>
</protein>
<keyword evidence="3" id="KW-1185">Reference proteome</keyword>
<feature type="transmembrane region" description="Helical" evidence="1">
    <location>
        <begin position="50"/>
        <end position="73"/>
    </location>
</feature>
<comment type="caution">
    <text evidence="2">The sequence shown here is derived from an EMBL/GenBank/DDBJ whole genome shotgun (WGS) entry which is preliminary data.</text>
</comment>
<keyword evidence="1" id="KW-0812">Transmembrane</keyword>
<evidence type="ECO:0000313" key="2">
    <source>
        <dbReference type="EMBL" id="KAF9409764.1"/>
    </source>
</evidence>
<evidence type="ECO:0000313" key="3">
    <source>
        <dbReference type="Proteomes" id="UP000648187"/>
    </source>
</evidence>
<keyword evidence="1" id="KW-0472">Membrane</keyword>
<keyword evidence="1" id="KW-1133">Transmembrane helix</keyword>
<dbReference type="Proteomes" id="UP000648187">
    <property type="component" value="Unassembled WGS sequence"/>
</dbReference>
<proteinExistence type="predicted"/>
<accession>A0A835L541</accession>
<name>A0A835L541_SPOEX</name>
<evidence type="ECO:0008006" key="4">
    <source>
        <dbReference type="Google" id="ProtNLM"/>
    </source>
</evidence>
<dbReference type="EMBL" id="JACKWZ010000300">
    <property type="protein sequence ID" value="KAF9409764.1"/>
    <property type="molecule type" value="Genomic_DNA"/>
</dbReference>
<gene>
    <name evidence="2" type="ORF">HW555_010963</name>
</gene>
<organism evidence="2 3">
    <name type="scientific">Spodoptera exigua</name>
    <name type="common">Beet armyworm</name>
    <name type="synonym">Noctua fulgens</name>
    <dbReference type="NCBI Taxonomy" id="7107"/>
    <lineage>
        <taxon>Eukaryota</taxon>
        <taxon>Metazoa</taxon>
        <taxon>Ecdysozoa</taxon>
        <taxon>Arthropoda</taxon>
        <taxon>Hexapoda</taxon>
        <taxon>Insecta</taxon>
        <taxon>Pterygota</taxon>
        <taxon>Neoptera</taxon>
        <taxon>Endopterygota</taxon>
        <taxon>Lepidoptera</taxon>
        <taxon>Glossata</taxon>
        <taxon>Ditrysia</taxon>
        <taxon>Noctuoidea</taxon>
        <taxon>Noctuidae</taxon>
        <taxon>Amphipyrinae</taxon>
        <taxon>Spodoptera</taxon>
    </lineage>
</organism>
<reference evidence="2" key="1">
    <citation type="submission" date="2020-08" db="EMBL/GenBank/DDBJ databases">
        <title>Spodoptera exigua strain:BAW_Kor-Di-RS1 Genome sequencing and assembly.</title>
        <authorList>
            <person name="Kim J."/>
            <person name="Nam H.Y."/>
            <person name="Kwon M."/>
            <person name="Choi J.H."/>
            <person name="Cho S.R."/>
            <person name="Kim G.-H."/>
        </authorList>
    </citation>
    <scope>NUCLEOTIDE SEQUENCE</scope>
    <source>
        <strain evidence="2">BAW_Kor-Di-RS1</strain>
        <tissue evidence="2">Whole-body</tissue>
    </source>
</reference>
<evidence type="ECO:0000256" key="1">
    <source>
        <dbReference type="SAM" id="Phobius"/>
    </source>
</evidence>
<feature type="transmembrane region" description="Helical" evidence="1">
    <location>
        <begin position="121"/>
        <end position="144"/>
    </location>
</feature>
<dbReference type="AlphaFoldDB" id="A0A835L541"/>
<sequence>MGLIKNLCLKLSYTKAIDRSSGKLETIFFENYYRIAYVAGMSTADDDIGYLVYSNVAKLMIVLLVLGVVWYGFMETTSFDEFAANLNVSILQFITFIFPLVDDIEYNLIVGVYLPFFYKSPSMYPLAYMLSVLFFIYISHFVMVTDLKMQTHLIHLLCQFAVLGDCFENMIPDCMTGFEGTHQHKSPVEFPDGLNSGVLPTYRTVHYNSVPVLLYITLSTSVYV</sequence>